<keyword evidence="3" id="KW-1185">Reference proteome</keyword>
<comment type="caution">
    <text evidence="2">The sequence shown here is derived from an EMBL/GenBank/DDBJ whole genome shotgun (WGS) entry which is preliminary data.</text>
</comment>
<evidence type="ECO:0000313" key="2">
    <source>
        <dbReference type="EMBL" id="KAG9451848.1"/>
    </source>
</evidence>
<keyword evidence="1" id="KW-0732">Signal</keyword>
<dbReference type="AlphaFoldDB" id="A0AAV7EX13"/>
<sequence length="242" mass="26073">MLGMSYGELFLLLGATAALIGPKDLPRIARMAGRLAGRSIGYVQIARGQFDNILQQSQAREVHKELQDALSQLEAIRYEVRSLSMMNPGPMTRRLIDGDANTSSDNQSPTMQKLMDNVKISPTGEGVAEEINRERQTVNVALEADGGNPGNLTSLHCEAIKYEKLAKIASQGANCSSSNEDIEKLSEDAGGLSVLPISAESAGLLPPHKSDMRGSDIMLEAILEAEVAANAKHFVDNKLQLE</sequence>
<name>A0AAV7EX13_ARIFI</name>
<proteinExistence type="predicted"/>
<feature type="chain" id="PRO_5043574571" description="Sec-independent protein translocase protein TatB-like" evidence="1">
    <location>
        <begin position="19"/>
        <end position="242"/>
    </location>
</feature>
<gene>
    <name evidence="2" type="ORF">H6P81_004752</name>
</gene>
<organism evidence="2 3">
    <name type="scientific">Aristolochia fimbriata</name>
    <name type="common">White veined hardy Dutchman's pipe vine</name>
    <dbReference type="NCBI Taxonomy" id="158543"/>
    <lineage>
        <taxon>Eukaryota</taxon>
        <taxon>Viridiplantae</taxon>
        <taxon>Streptophyta</taxon>
        <taxon>Embryophyta</taxon>
        <taxon>Tracheophyta</taxon>
        <taxon>Spermatophyta</taxon>
        <taxon>Magnoliopsida</taxon>
        <taxon>Magnoliidae</taxon>
        <taxon>Piperales</taxon>
        <taxon>Aristolochiaceae</taxon>
        <taxon>Aristolochia</taxon>
    </lineage>
</organism>
<accession>A0AAV7EX13</accession>
<dbReference type="Proteomes" id="UP000825729">
    <property type="component" value="Unassembled WGS sequence"/>
</dbReference>
<evidence type="ECO:0000256" key="1">
    <source>
        <dbReference type="SAM" id="SignalP"/>
    </source>
</evidence>
<reference evidence="2 3" key="1">
    <citation type="submission" date="2021-07" db="EMBL/GenBank/DDBJ databases">
        <title>The Aristolochia fimbriata genome: insights into angiosperm evolution, floral development and chemical biosynthesis.</title>
        <authorList>
            <person name="Jiao Y."/>
        </authorList>
    </citation>
    <scope>NUCLEOTIDE SEQUENCE [LARGE SCALE GENOMIC DNA]</scope>
    <source>
        <strain evidence="2">IBCAS-2021</strain>
        <tissue evidence="2">Leaf</tissue>
    </source>
</reference>
<dbReference type="PANTHER" id="PTHR35512:SF1">
    <property type="entry name" value="OS11G0550900 PROTEIN"/>
    <property type="match status" value="1"/>
</dbReference>
<protein>
    <recommendedName>
        <fullName evidence="4">Sec-independent protein translocase protein TatB-like</fullName>
    </recommendedName>
</protein>
<evidence type="ECO:0000313" key="3">
    <source>
        <dbReference type="Proteomes" id="UP000825729"/>
    </source>
</evidence>
<dbReference type="EMBL" id="JAINDJ010000003">
    <property type="protein sequence ID" value="KAG9451848.1"/>
    <property type="molecule type" value="Genomic_DNA"/>
</dbReference>
<feature type="signal peptide" evidence="1">
    <location>
        <begin position="1"/>
        <end position="18"/>
    </location>
</feature>
<evidence type="ECO:0008006" key="4">
    <source>
        <dbReference type="Google" id="ProtNLM"/>
    </source>
</evidence>
<dbReference type="PANTHER" id="PTHR35512">
    <property type="entry name" value="OS11G0550900 PROTEIN"/>
    <property type="match status" value="1"/>
</dbReference>